<proteinExistence type="predicted"/>
<feature type="compositionally biased region" description="Polar residues" evidence="1">
    <location>
        <begin position="1"/>
        <end position="11"/>
    </location>
</feature>
<dbReference type="EMBL" id="MCFJ01000003">
    <property type="protein sequence ID" value="ORY68420.1"/>
    <property type="molecule type" value="Genomic_DNA"/>
</dbReference>
<sequence length="334" mass="37540">MSLSAARNEITQRMPRVQSDKSKGRTQRGHISSRRHRALTPLKQEAHDILHLRSIAAPYQAHSQRLPNTSNVLVQVEYKGCSECDHISVETGRFIDRSAFTNTTLSPAEWEYNWYHTPHNQQNLAVHVYFQGSSLPPNATCLTLLKHIPTNDYFVKHTDMVRTRGFVDFIPVSFKEESARLVMPSSFTSLGARIRRMVPRPRQYPSGIHEVLVFVCLGLWSLIHYLPLIPAGYNSPNTGQRYSGCSKTADHHGFPPQHQPAVHRPGAAELEPGSPCTALPCLTRLRVETAHRCGRIVLSLTRVMAVTRMFRVRRDERGGGNGYGHGYGTDDAGE</sequence>
<reference evidence="2 3" key="1">
    <citation type="submission" date="2016-07" db="EMBL/GenBank/DDBJ databases">
        <title>Pervasive Adenine N6-methylation of Active Genes in Fungi.</title>
        <authorList>
            <consortium name="DOE Joint Genome Institute"/>
            <person name="Mondo S.J."/>
            <person name="Dannebaum R.O."/>
            <person name="Kuo R.C."/>
            <person name="Labutti K."/>
            <person name="Haridas S."/>
            <person name="Kuo A."/>
            <person name="Salamov A."/>
            <person name="Ahrendt S.R."/>
            <person name="Lipzen A."/>
            <person name="Sullivan W."/>
            <person name="Andreopoulos W.B."/>
            <person name="Clum A."/>
            <person name="Lindquist E."/>
            <person name="Daum C."/>
            <person name="Ramamoorthy G.K."/>
            <person name="Gryganskyi A."/>
            <person name="Culley D."/>
            <person name="Magnuson J.K."/>
            <person name="James T.Y."/>
            <person name="O'Malley M.A."/>
            <person name="Stajich J.E."/>
            <person name="Spatafora J.W."/>
            <person name="Visel A."/>
            <person name="Grigoriev I.V."/>
        </authorList>
    </citation>
    <scope>NUCLEOTIDE SEQUENCE [LARGE SCALE GENOMIC DNA]</scope>
    <source>
        <strain evidence="2 3">CBS 129021</strain>
    </source>
</reference>
<feature type="compositionally biased region" description="Basic residues" evidence="1">
    <location>
        <begin position="24"/>
        <end position="35"/>
    </location>
</feature>
<feature type="region of interest" description="Disordered" evidence="1">
    <location>
        <begin position="315"/>
        <end position="334"/>
    </location>
</feature>
<feature type="region of interest" description="Disordered" evidence="1">
    <location>
        <begin position="241"/>
        <end position="269"/>
    </location>
</feature>
<dbReference type="RefSeq" id="XP_040718707.1">
    <property type="nucleotide sequence ID" value="XM_040862890.1"/>
</dbReference>
<dbReference type="InParanoid" id="A0A1Y2EA13"/>
<dbReference type="GeneID" id="63779102"/>
<evidence type="ECO:0000313" key="3">
    <source>
        <dbReference type="Proteomes" id="UP000193689"/>
    </source>
</evidence>
<gene>
    <name evidence="2" type="ORF">BCR38DRAFT_471987</name>
</gene>
<keyword evidence="3" id="KW-1185">Reference proteome</keyword>
<comment type="caution">
    <text evidence="2">The sequence shown here is derived from an EMBL/GenBank/DDBJ whole genome shotgun (WGS) entry which is preliminary data.</text>
</comment>
<dbReference type="AlphaFoldDB" id="A0A1Y2EA13"/>
<feature type="region of interest" description="Disordered" evidence="1">
    <location>
        <begin position="1"/>
        <end position="35"/>
    </location>
</feature>
<name>A0A1Y2EA13_9PEZI</name>
<accession>A0A1Y2EA13</accession>
<dbReference type="Proteomes" id="UP000193689">
    <property type="component" value="Unassembled WGS sequence"/>
</dbReference>
<evidence type="ECO:0000256" key="1">
    <source>
        <dbReference type="SAM" id="MobiDB-lite"/>
    </source>
</evidence>
<organism evidence="2 3">
    <name type="scientific">Pseudomassariella vexata</name>
    <dbReference type="NCBI Taxonomy" id="1141098"/>
    <lineage>
        <taxon>Eukaryota</taxon>
        <taxon>Fungi</taxon>
        <taxon>Dikarya</taxon>
        <taxon>Ascomycota</taxon>
        <taxon>Pezizomycotina</taxon>
        <taxon>Sordariomycetes</taxon>
        <taxon>Xylariomycetidae</taxon>
        <taxon>Amphisphaeriales</taxon>
        <taxon>Pseudomassariaceae</taxon>
        <taxon>Pseudomassariella</taxon>
    </lineage>
</organism>
<protein>
    <submittedName>
        <fullName evidence="2">Uncharacterized protein</fullName>
    </submittedName>
</protein>
<evidence type="ECO:0000313" key="2">
    <source>
        <dbReference type="EMBL" id="ORY68420.1"/>
    </source>
</evidence>